<evidence type="ECO:0000313" key="12">
    <source>
        <dbReference type="Proteomes" id="UP001321498"/>
    </source>
</evidence>
<gene>
    <name evidence="11" type="ORF">GCM10025866_33780</name>
</gene>
<evidence type="ECO:0000256" key="5">
    <source>
        <dbReference type="ARBA" id="ARBA00022597"/>
    </source>
</evidence>
<accession>A0ABM8GGI6</accession>
<keyword evidence="3 9" id="KW-0813">Transport</keyword>
<dbReference type="EMBL" id="AP027731">
    <property type="protein sequence ID" value="BDZ47469.1"/>
    <property type="molecule type" value="Genomic_DNA"/>
</dbReference>
<dbReference type="RefSeq" id="WP_286277385.1">
    <property type="nucleotide sequence ID" value="NZ_AP027731.1"/>
</dbReference>
<dbReference type="PANTHER" id="PTHR32243:SF50">
    <property type="entry name" value="MALTOSE_MALTODEXTRIN TRANSPORT SYSTEM PERMEASE PROTEIN MALG"/>
    <property type="match status" value="1"/>
</dbReference>
<keyword evidence="12" id="KW-1185">Reference proteome</keyword>
<evidence type="ECO:0000256" key="2">
    <source>
        <dbReference type="ARBA" id="ARBA00009047"/>
    </source>
</evidence>
<feature type="transmembrane region" description="Helical" evidence="9">
    <location>
        <begin position="82"/>
        <end position="106"/>
    </location>
</feature>
<comment type="subcellular location">
    <subcellularLocation>
        <location evidence="1 9">Cell membrane</location>
        <topology evidence="1 9">Multi-pass membrane protein</topology>
    </subcellularLocation>
</comment>
<evidence type="ECO:0000256" key="1">
    <source>
        <dbReference type="ARBA" id="ARBA00004651"/>
    </source>
</evidence>
<keyword evidence="6 9" id="KW-0812">Transmembrane</keyword>
<organism evidence="11 12">
    <name type="scientific">Naasia aerilata</name>
    <dbReference type="NCBI Taxonomy" id="1162966"/>
    <lineage>
        <taxon>Bacteria</taxon>
        <taxon>Bacillati</taxon>
        <taxon>Actinomycetota</taxon>
        <taxon>Actinomycetes</taxon>
        <taxon>Micrococcales</taxon>
        <taxon>Microbacteriaceae</taxon>
        <taxon>Naasia</taxon>
    </lineage>
</organism>
<name>A0ABM8GGI6_9MICO</name>
<comment type="similarity">
    <text evidence="2">Belongs to the binding-protein-dependent transport system permease family. MalFG subfamily.</text>
</comment>
<protein>
    <submittedName>
        <fullName evidence="11">Sugar ABC transporter permease</fullName>
    </submittedName>
</protein>
<keyword evidence="4" id="KW-1003">Cell membrane</keyword>
<dbReference type="Proteomes" id="UP001321498">
    <property type="component" value="Chromosome"/>
</dbReference>
<evidence type="ECO:0000313" key="11">
    <source>
        <dbReference type="EMBL" id="BDZ47469.1"/>
    </source>
</evidence>
<dbReference type="PANTHER" id="PTHR32243">
    <property type="entry name" value="MALTOSE TRANSPORT SYSTEM PERMEASE-RELATED"/>
    <property type="match status" value="1"/>
</dbReference>
<dbReference type="InterPro" id="IPR000515">
    <property type="entry name" value="MetI-like"/>
</dbReference>
<evidence type="ECO:0000256" key="4">
    <source>
        <dbReference type="ARBA" id="ARBA00022475"/>
    </source>
</evidence>
<evidence type="ECO:0000256" key="7">
    <source>
        <dbReference type="ARBA" id="ARBA00022989"/>
    </source>
</evidence>
<sequence>MLYGLPMVWIVLTSFKSTGDAVANQASVFFQPTVDAYVAVLTNGGLLPALAQSVLICASTTALALAIAIPAAYALSRMNGRLATVLLGLLIVLQMVPQTANVIPLFQLFSNVGLLDQTAAVILADTALLTPFAILLLRPFFRAVPAALEEAAYMDGASSFRSFRSVALPLATNGIATAGTFVFLIAWGEFLYAVNFFISPEKYPLSAILAQQVSVYGINWPGLMAVAVVTSLPILLLFVFTYRFLREGLTMGAVK</sequence>
<keyword evidence="8 9" id="KW-0472">Membrane</keyword>
<keyword evidence="7 9" id="KW-1133">Transmembrane helix</keyword>
<feature type="transmembrane region" description="Helical" evidence="9">
    <location>
        <begin position="218"/>
        <end position="245"/>
    </location>
</feature>
<evidence type="ECO:0000256" key="8">
    <source>
        <dbReference type="ARBA" id="ARBA00023136"/>
    </source>
</evidence>
<proteinExistence type="inferred from homology"/>
<dbReference type="InterPro" id="IPR050901">
    <property type="entry name" value="BP-dep_ABC_trans_perm"/>
</dbReference>
<reference evidence="12" key="1">
    <citation type="journal article" date="2019" name="Int. J. Syst. Evol. Microbiol.">
        <title>The Global Catalogue of Microorganisms (GCM) 10K type strain sequencing project: providing services to taxonomists for standard genome sequencing and annotation.</title>
        <authorList>
            <consortium name="The Broad Institute Genomics Platform"/>
            <consortium name="The Broad Institute Genome Sequencing Center for Infectious Disease"/>
            <person name="Wu L."/>
            <person name="Ma J."/>
        </authorList>
    </citation>
    <scope>NUCLEOTIDE SEQUENCE [LARGE SCALE GENOMIC DNA]</scope>
    <source>
        <strain evidence="12">NBRC 108725</strain>
    </source>
</reference>
<dbReference type="PROSITE" id="PS50928">
    <property type="entry name" value="ABC_TM1"/>
    <property type="match status" value="1"/>
</dbReference>
<keyword evidence="5" id="KW-0762">Sugar transport</keyword>
<dbReference type="Pfam" id="PF00528">
    <property type="entry name" value="BPD_transp_1"/>
    <property type="match status" value="1"/>
</dbReference>
<evidence type="ECO:0000256" key="6">
    <source>
        <dbReference type="ARBA" id="ARBA00022692"/>
    </source>
</evidence>
<feature type="transmembrane region" description="Helical" evidence="9">
    <location>
        <begin position="118"/>
        <end position="137"/>
    </location>
</feature>
<dbReference type="SUPFAM" id="SSF161098">
    <property type="entry name" value="MetI-like"/>
    <property type="match status" value="1"/>
</dbReference>
<dbReference type="InterPro" id="IPR035906">
    <property type="entry name" value="MetI-like_sf"/>
</dbReference>
<feature type="domain" description="ABC transmembrane type-1" evidence="10">
    <location>
        <begin position="50"/>
        <end position="241"/>
    </location>
</feature>
<evidence type="ECO:0000256" key="3">
    <source>
        <dbReference type="ARBA" id="ARBA00022448"/>
    </source>
</evidence>
<dbReference type="Gene3D" id="1.10.3720.10">
    <property type="entry name" value="MetI-like"/>
    <property type="match status" value="1"/>
</dbReference>
<dbReference type="CDD" id="cd06261">
    <property type="entry name" value="TM_PBP2"/>
    <property type="match status" value="1"/>
</dbReference>
<evidence type="ECO:0000259" key="10">
    <source>
        <dbReference type="PROSITE" id="PS50928"/>
    </source>
</evidence>
<feature type="transmembrane region" description="Helical" evidence="9">
    <location>
        <begin position="170"/>
        <end position="198"/>
    </location>
</feature>
<feature type="transmembrane region" description="Helical" evidence="9">
    <location>
        <begin position="50"/>
        <end position="75"/>
    </location>
</feature>
<evidence type="ECO:0000256" key="9">
    <source>
        <dbReference type="RuleBase" id="RU363032"/>
    </source>
</evidence>